<feature type="domain" description="ABC transporter" evidence="5">
    <location>
        <begin position="297"/>
        <end position="487"/>
    </location>
</feature>
<feature type="domain" description="ABC transporter" evidence="5">
    <location>
        <begin position="5"/>
        <end position="196"/>
    </location>
</feature>
<dbReference type="GO" id="GO:0005524">
    <property type="term" value="F:ATP binding"/>
    <property type="evidence" value="ECO:0007669"/>
    <property type="project" value="UniProtKB-KW"/>
</dbReference>
<dbReference type="Proteomes" id="UP001235840">
    <property type="component" value="Unassembled WGS sequence"/>
</dbReference>
<dbReference type="InterPro" id="IPR003439">
    <property type="entry name" value="ABC_transporter-like_ATP-bd"/>
</dbReference>
<comment type="caution">
    <text evidence="6">The sequence shown here is derived from an EMBL/GenBank/DDBJ whole genome shotgun (WGS) entry which is preliminary data.</text>
</comment>
<dbReference type="InterPro" id="IPR027417">
    <property type="entry name" value="P-loop_NTPase"/>
</dbReference>
<evidence type="ECO:0000313" key="7">
    <source>
        <dbReference type="Proteomes" id="UP001235840"/>
    </source>
</evidence>
<organism evidence="6 7">
    <name type="scientific">Caldalkalibacillus horti</name>
    <dbReference type="NCBI Taxonomy" id="77523"/>
    <lineage>
        <taxon>Bacteria</taxon>
        <taxon>Bacillati</taxon>
        <taxon>Bacillota</taxon>
        <taxon>Bacilli</taxon>
        <taxon>Bacillales</taxon>
        <taxon>Bacillaceae</taxon>
        <taxon>Caldalkalibacillus</taxon>
    </lineage>
</organism>
<evidence type="ECO:0000256" key="3">
    <source>
        <dbReference type="ARBA" id="ARBA00022840"/>
    </source>
</evidence>
<accession>A0ABT9VW69</accession>
<dbReference type="CDD" id="cd03221">
    <property type="entry name" value="ABCF_EF-3"/>
    <property type="match status" value="2"/>
</dbReference>
<dbReference type="Pfam" id="PF00005">
    <property type="entry name" value="ABC_tran"/>
    <property type="match status" value="2"/>
</dbReference>
<keyword evidence="7" id="KW-1185">Reference proteome</keyword>
<protein>
    <submittedName>
        <fullName evidence="6">Macrolide transport system ATP-binding/permease protein</fullName>
    </submittedName>
</protein>
<dbReference type="NCBIfam" id="NF000355">
    <property type="entry name" value="ribo_prot_ABC_F"/>
    <property type="match status" value="1"/>
</dbReference>
<dbReference type="InterPro" id="IPR050611">
    <property type="entry name" value="ABCF"/>
</dbReference>
<dbReference type="PANTHER" id="PTHR19211:SF100">
    <property type="entry name" value="RIBOSOME PROTECTION PROTEIN VMLR"/>
    <property type="match status" value="1"/>
</dbReference>
<evidence type="ECO:0000313" key="6">
    <source>
        <dbReference type="EMBL" id="MDQ0165246.1"/>
    </source>
</evidence>
<keyword evidence="3 6" id="KW-0067">ATP-binding</keyword>
<dbReference type="PANTHER" id="PTHR19211">
    <property type="entry name" value="ATP-BINDING TRANSPORT PROTEIN-RELATED"/>
    <property type="match status" value="1"/>
</dbReference>
<dbReference type="NCBIfam" id="NF000168">
    <property type="entry name" value="ABCF_Msr_all"/>
    <property type="match status" value="1"/>
</dbReference>
<dbReference type="PROSITE" id="PS50893">
    <property type="entry name" value="ABC_TRANSPORTER_2"/>
    <property type="match status" value="2"/>
</dbReference>
<evidence type="ECO:0000256" key="2">
    <source>
        <dbReference type="ARBA" id="ARBA00022741"/>
    </source>
</evidence>
<dbReference type="Pfam" id="PF12848">
    <property type="entry name" value="ABC_tran_Xtn"/>
    <property type="match status" value="1"/>
</dbReference>
<keyword evidence="2" id="KW-0547">Nucleotide-binding</keyword>
<evidence type="ECO:0000256" key="1">
    <source>
        <dbReference type="ARBA" id="ARBA00022737"/>
    </source>
</evidence>
<dbReference type="EMBL" id="JAUSTY010000004">
    <property type="protein sequence ID" value="MDQ0165246.1"/>
    <property type="molecule type" value="Genomic_DNA"/>
</dbReference>
<keyword evidence="1" id="KW-0677">Repeat</keyword>
<dbReference type="InterPro" id="IPR003593">
    <property type="entry name" value="AAA+_ATPase"/>
</dbReference>
<dbReference type="SMART" id="SM00382">
    <property type="entry name" value="AAA"/>
    <property type="match status" value="2"/>
</dbReference>
<feature type="compositionally biased region" description="Basic and acidic residues" evidence="4">
    <location>
        <begin position="216"/>
        <end position="227"/>
    </location>
</feature>
<dbReference type="SUPFAM" id="SSF52540">
    <property type="entry name" value="P-loop containing nucleoside triphosphate hydrolases"/>
    <property type="match status" value="2"/>
</dbReference>
<dbReference type="Gene3D" id="3.40.50.300">
    <property type="entry name" value="P-loop containing nucleotide triphosphate hydrolases"/>
    <property type="match status" value="3"/>
</dbReference>
<dbReference type="InterPro" id="IPR032781">
    <property type="entry name" value="ABC_tran_Xtn"/>
</dbReference>
<evidence type="ECO:0000259" key="5">
    <source>
        <dbReference type="PROSITE" id="PS50893"/>
    </source>
</evidence>
<name>A0ABT9VW69_9BACI</name>
<proteinExistence type="predicted"/>
<sequence>MNRLIKAKEIYVEYAGREILDIDKLEFYSYDRIGLVGANGAGKSTLLKVLLGEVILSGGKIVRDGHVSYLPQLEDEKMDEFMDYALMGKLKITQNDVNTKSGGEETRMKIAQALSSDAHAIFADEPTSHLDREGIDFLINQFNYYSGGLLIISHDRYFLDQVVDKIWELKDGEITEYWGGYSDYLAQKDEERHIQSAQYKQYTSERNRLEKAIEEKKTKAQRMDQKAKGSSKKNKSEGGGRLAHQKTVGSKQKKLHNAAKNMEHRIEALGDVTPPEDLRSVQFRQSKALELHNPYPIMGREISKKLGDKDIFEGASFQFPLGAKIAITGANGAGKTTLFRLILEGDEGITLSPKVKIGYFAQNAYKYRQDQSVMEFMLESSDYHASEILSALVSMGFSHQDGKKKLANLSGGEMIKLQLTKILLGQYNILLLDEPSNFLDLMVIEALENMMKEYKGTIIFITHDARLVDHVADVVFEIKDKQILRKR</sequence>
<feature type="region of interest" description="Disordered" evidence="4">
    <location>
        <begin position="216"/>
        <end position="258"/>
    </location>
</feature>
<evidence type="ECO:0000256" key="4">
    <source>
        <dbReference type="SAM" id="MobiDB-lite"/>
    </source>
</evidence>
<reference evidence="6 7" key="1">
    <citation type="submission" date="2023-07" db="EMBL/GenBank/DDBJ databases">
        <title>Genomic Encyclopedia of Type Strains, Phase IV (KMG-IV): sequencing the most valuable type-strain genomes for metagenomic binning, comparative biology and taxonomic classification.</title>
        <authorList>
            <person name="Goeker M."/>
        </authorList>
    </citation>
    <scope>NUCLEOTIDE SEQUENCE [LARGE SCALE GENOMIC DNA]</scope>
    <source>
        <strain evidence="6 7">DSM 12751</strain>
    </source>
</reference>
<gene>
    <name evidence="6" type="ORF">J2S11_001146</name>
</gene>
<dbReference type="RefSeq" id="WP_307392082.1">
    <property type="nucleotide sequence ID" value="NZ_BAAADK010000045.1"/>
</dbReference>